<dbReference type="AlphaFoldDB" id="K0ES98"/>
<dbReference type="CDD" id="cd00609">
    <property type="entry name" value="AAT_like"/>
    <property type="match status" value="1"/>
</dbReference>
<comment type="cofactor">
    <cofactor evidence="1">
        <name>pyridoxal 5'-phosphate</name>
        <dbReference type="ChEBI" id="CHEBI:597326"/>
    </cofactor>
</comment>
<dbReference type="HOGENOM" id="CLU_017584_3_1_11"/>
<dbReference type="PANTHER" id="PTHR42885">
    <property type="entry name" value="HISTIDINOL-PHOSPHATE AMINOTRANSFERASE-RELATED"/>
    <property type="match status" value="1"/>
</dbReference>
<dbReference type="RefSeq" id="WP_014985543.1">
    <property type="nucleotide sequence ID" value="NC_018681.1"/>
</dbReference>
<evidence type="ECO:0000313" key="7">
    <source>
        <dbReference type="EMBL" id="AFU02688.1"/>
    </source>
</evidence>
<dbReference type="GO" id="GO:0008652">
    <property type="term" value="P:amino acid biosynthetic process"/>
    <property type="evidence" value="ECO:0007669"/>
    <property type="project" value="UniProtKB-KW"/>
</dbReference>
<evidence type="ECO:0000256" key="1">
    <source>
        <dbReference type="ARBA" id="ARBA00001933"/>
    </source>
</evidence>
<dbReference type="InterPro" id="IPR015422">
    <property type="entry name" value="PyrdxlP-dep_Trfase_small"/>
</dbReference>
<gene>
    <name evidence="7" type="ORF">O3I_023665</name>
</gene>
<organism evidence="7 8">
    <name type="scientific">Nocardia brasiliensis (strain ATCC 700358 / HUJEG-1)</name>
    <dbReference type="NCBI Taxonomy" id="1133849"/>
    <lineage>
        <taxon>Bacteria</taxon>
        <taxon>Bacillati</taxon>
        <taxon>Actinomycetota</taxon>
        <taxon>Actinomycetes</taxon>
        <taxon>Mycobacteriales</taxon>
        <taxon>Nocardiaceae</taxon>
        <taxon>Nocardia</taxon>
    </lineage>
</organism>
<evidence type="ECO:0000256" key="5">
    <source>
        <dbReference type="ARBA" id="ARBA00022898"/>
    </source>
</evidence>
<keyword evidence="3" id="KW-0028">Amino-acid biosynthesis</keyword>
<dbReference type="EMBL" id="CP003876">
    <property type="protein sequence ID" value="AFU02688.1"/>
    <property type="molecule type" value="Genomic_DNA"/>
</dbReference>
<accession>K0ES98</accession>
<dbReference type="PANTHER" id="PTHR42885:SF2">
    <property type="entry name" value="HISTIDINOL-PHOSPHATE AMINOTRANSFERASE"/>
    <property type="match status" value="1"/>
</dbReference>
<dbReference type="InterPro" id="IPR015421">
    <property type="entry name" value="PyrdxlP-dep_Trfase_major"/>
</dbReference>
<keyword evidence="4 7" id="KW-0808">Transferase</keyword>
<evidence type="ECO:0000259" key="6">
    <source>
        <dbReference type="Pfam" id="PF00155"/>
    </source>
</evidence>
<dbReference type="Pfam" id="PF00155">
    <property type="entry name" value="Aminotran_1_2"/>
    <property type="match status" value="1"/>
</dbReference>
<reference evidence="7 8" key="1">
    <citation type="journal article" date="2012" name="J. Bacteriol.">
        <title>Complete genome sequence of Nocardia brasiliensis HUJEG-1.</title>
        <authorList>
            <person name="Vera-Cabrera L."/>
            <person name="Ortiz-Lopez R."/>
            <person name="Elizondo-Gonzalez R."/>
            <person name="Perez-Maya A.A."/>
            <person name="Ocampo-Candiani J."/>
        </authorList>
    </citation>
    <scope>NUCLEOTIDE SEQUENCE [LARGE SCALE GENOMIC DNA]</scope>
    <source>
        <strain evidence="8">ATCC 700358</strain>
    </source>
</reference>
<keyword evidence="5" id="KW-0663">Pyridoxal phosphate</keyword>
<evidence type="ECO:0000256" key="3">
    <source>
        <dbReference type="ARBA" id="ARBA00022605"/>
    </source>
</evidence>
<evidence type="ECO:0000313" key="8">
    <source>
        <dbReference type="Proteomes" id="UP000006304"/>
    </source>
</evidence>
<dbReference type="InterPro" id="IPR015424">
    <property type="entry name" value="PyrdxlP-dep_Trfase"/>
</dbReference>
<dbReference type="Proteomes" id="UP000006304">
    <property type="component" value="Chromosome"/>
</dbReference>
<proteinExistence type="predicted"/>
<dbReference type="Gene3D" id="3.90.1150.10">
    <property type="entry name" value="Aspartate Aminotransferase, domain 1"/>
    <property type="match status" value="1"/>
</dbReference>
<dbReference type="Gene3D" id="3.40.640.10">
    <property type="entry name" value="Type I PLP-dependent aspartate aminotransferase-like (Major domain)"/>
    <property type="match status" value="1"/>
</dbReference>
<keyword evidence="8" id="KW-1185">Reference proteome</keyword>
<sequence>MDEILRLVRPAVLDLTPLDLARTEEYGARIRLDVNENPYPPYPGTPAQQELNRYPERQPRPLLDAFADFYGVPRECLLFTRDVDEAADLLVRSFCVEGRDAILQTRPTVAIYPHVARVQGVGVVEVPLLPSGFQLDPDGVLAMHAANPQTKLLFLCSPNDPTSNLLEREDILRIATELFGTAIIVVDHRFLDYSGAESLATAIPAHPNIVVLRSMSAEYGLAGERFGIAIAHPEVIDLLGRVLAFCPLSRNAIRALTQVMTLLGVLRSAVNIGKVLTERTRVARVLAGSSAVVRVFPSDANFLFVQVRDASGLVDMMTQSGVKIADGSTFPAAPDAVRISIGTPAENNAMLAVLDQYAEERKPRGFGGR</sequence>
<name>K0ES98_NOCB7</name>
<keyword evidence="2 7" id="KW-0032">Aminotransferase</keyword>
<evidence type="ECO:0000256" key="4">
    <source>
        <dbReference type="ARBA" id="ARBA00022679"/>
    </source>
</evidence>
<evidence type="ECO:0000256" key="2">
    <source>
        <dbReference type="ARBA" id="ARBA00022576"/>
    </source>
</evidence>
<dbReference type="GO" id="GO:0008483">
    <property type="term" value="F:transaminase activity"/>
    <property type="evidence" value="ECO:0007669"/>
    <property type="project" value="UniProtKB-KW"/>
</dbReference>
<dbReference type="STRING" id="1133849.O3I_023665"/>
<dbReference type="eggNOG" id="COG0079">
    <property type="taxonomic scope" value="Bacteria"/>
</dbReference>
<protein>
    <submittedName>
        <fullName evidence="7">Histidinol-phosphate aminotransferase</fullName>
    </submittedName>
</protein>
<feature type="domain" description="Aminotransferase class I/classII large" evidence="6">
    <location>
        <begin position="46"/>
        <end position="351"/>
    </location>
</feature>
<dbReference type="InterPro" id="IPR004839">
    <property type="entry name" value="Aminotransferase_I/II_large"/>
</dbReference>
<dbReference type="GO" id="GO:0030170">
    <property type="term" value="F:pyridoxal phosphate binding"/>
    <property type="evidence" value="ECO:0007669"/>
    <property type="project" value="InterPro"/>
</dbReference>
<dbReference type="KEGG" id="nbr:O3I_023665"/>
<dbReference type="SUPFAM" id="SSF53383">
    <property type="entry name" value="PLP-dependent transferases"/>
    <property type="match status" value="1"/>
</dbReference>